<sequence>MPRAARTALVTDVLGANIHGFKIPRAVDVACARHEAKGGQQTFAPATGIRSDDRRGIAWPYLRLPCSWRWFCPENITQNRACHRGEIGAHNIASPDVRCLAFGTVSRYSLHLSEWRCEGKGGRLSG</sequence>
<proteinExistence type="predicted"/>
<dbReference type="AlphaFoldDB" id="A0A976AUQ2"/>
<evidence type="ECO:0000313" key="1">
    <source>
        <dbReference type="EMBL" id="SOZ56118.1"/>
    </source>
</evidence>
<protein>
    <submittedName>
        <fullName evidence="1">Uncharacterized protein</fullName>
    </submittedName>
</protein>
<comment type="caution">
    <text evidence="1">The sequence shown here is derived from an EMBL/GenBank/DDBJ whole genome shotgun (WGS) entry which is preliminary data.</text>
</comment>
<reference evidence="1 2" key="1">
    <citation type="submission" date="2018-01" db="EMBL/GenBank/DDBJ databases">
        <authorList>
            <person name="Clerissi C."/>
        </authorList>
    </citation>
    <scope>NUCLEOTIDE SEQUENCE [LARGE SCALE GENOMIC DNA]</scope>
    <source>
        <strain evidence="1">Cupriavidus taiwanensis STM 8556</strain>
    </source>
</reference>
<dbReference type="EMBL" id="OFTH01000014">
    <property type="protein sequence ID" value="SOZ56118.1"/>
    <property type="molecule type" value="Genomic_DNA"/>
</dbReference>
<gene>
    <name evidence="1" type="ORF">CBM2613_A210004</name>
</gene>
<evidence type="ECO:0000313" key="2">
    <source>
        <dbReference type="Proteomes" id="UP000256952"/>
    </source>
</evidence>
<organism evidence="1 2">
    <name type="scientific">Cupriavidus taiwanensis</name>
    <dbReference type="NCBI Taxonomy" id="164546"/>
    <lineage>
        <taxon>Bacteria</taxon>
        <taxon>Pseudomonadati</taxon>
        <taxon>Pseudomonadota</taxon>
        <taxon>Betaproteobacteria</taxon>
        <taxon>Burkholderiales</taxon>
        <taxon>Burkholderiaceae</taxon>
        <taxon>Cupriavidus</taxon>
    </lineage>
</organism>
<name>A0A976AUQ2_9BURK</name>
<dbReference type="Proteomes" id="UP000256952">
    <property type="component" value="Chromosome CBM2613_a"/>
</dbReference>
<accession>A0A976AUQ2</accession>